<gene>
    <name evidence="3" type="ORF">V1264_002747</name>
</gene>
<dbReference type="PANTHER" id="PTHR22929:SF0">
    <property type="entry name" value="TRANSCRIPTION FACTOR TFIIIB COMPONENT B'' HOMOLOG"/>
    <property type="match status" value="1"/>
</dbReference>
<dbReference type="GO" id="GO:0001156">
    <property type="term" value="F:TFIIIC-class transcription factor complex binding"/>
    <property type="evidence" value="ECO:0007669"/>
    <property type="project" value="TreeGrafter"/>
</dbReference>
<feature type="compositionally biased region" description="Polar residues" evidence="1">
    <location>
        <begin position="113"/>
        <end position="124"/>
    </location>
</feature>
<reference evidence="3 4" key="1">
    <citation type="submission" date="2024-02" db="EMBL/GenBank/DDBJ databases">
        <title>Chromosome-scale genome assembly of the rough periwinkle Littorina saxatilis.</title>
        <authorList>
            <person name="De Jode A."/>
            <person name="Faria R."/>
            <person name="Formenti G."/>
            <person name="Sims Y."/>
            <person name="Smith T.P."/>
            <person name="Tracey A."/>
            <person name="Wood J.M.D."/>
            <person name="Zagrodzka Z.B."/>
            <person name="Johannesson K."/>
            <person name="Butlin R.K."/>
            <person name="Leder E.H."/>
        </authorList>
    </citation>
    <scope>NUCLEOTIDE SEQUENCE [LARGE SCALE GENOMIC DNA]</scope>
    <source>
        <strain evidence="3">Snail1</strain>
        <tissue evidence="3">Muscle</tissue>
    </source>
</reference>
<feature type="compositionally biased region" description="Low complexity" evidence="1">
    <location>
        <begin position="31"/>
        <end position="46"/>
    </location>
</feature>
<protein>
    <recommendedName>
        <fullName evidence="2">Transcription factor TFIIIB component B'' Myb domain-containing protein</fullName>
    </recommendedName>
</protein>
<feature type="region of interest" description="Disordered" evidence="1">
    <location>
        <begin position="225"/>
        <end position="452"/>
    </location>
</feature>
<accession>A0AAN9B4F1</accession>
<feature type="compositionally biased region" description="Polar residues" evidence="1">
    <location>
        <begin position="415"/>
        <end position="444"/>
    </location>
</feature>
<proteinExistence type="predicted"/>
<dbReference type="GO" id="GO:0000126">
    <property type="term" value="C:transcription factor TFIIIB complex"/>
    <property type="evidence" value="ECO:0007669"/>
    <property type="project" value="TreeGrafter"/>
</dbReference>
<evidence type="ECO:0000313" key="4">
    <source>
        <dbReference type="Proteomes" id="UP001374579"/>
    </source>
</evidence>
<organism evidence="3 4">
    <name type="scientific">Littorina saxatilis</name>
    <dbReference type="NCBI Taxonomy" id="31220"/>
    <lineage>
        <taxon>Eukaryota</taxon>
        <taxon>Metazoa</taxon>
        <taxon>Spiralia</taxon>
        <taxon>Lophotrochozoa</taxon>
        <taxon>Mollusca</taxon>
        <taxon>Gastropoda</taxon>
        <taxon>Caenogastropoda</taxon>
        <taxon>Littorinimorpha</taxon>
        <taxon>Littorinoidea</taxon>
        <taxon>Littorinidae</taxon>
        <taxon>Littorina</taxon>
    </lineage>
</organism>
<dbReference type="AlphaFoldDB" id="A0AAN9B4F1"/>
<name>A0AAN9B4F1_9CAEN</name>
<feature type="compositionally biased region" description="Basic and acidic residues" evidence="1">
    <location>
        <begin position="257"/>
        <end position="272"/>
    </location>
</feature>
<dbReference type="InterPro" id="IPR009057">
    <property type="entry name" value="Homeodomain-like_sf"/>
</dbReference>
<dbReference type="InterPro" id="IPR039467">
    <property type="entry name" value="TFIIIB_B''_Myb"/>
</dbReference>
<sequence>MRRARLQVKPNLGPKPGARPAESPAKPKSVPPVTTTRPAPSTTPTSHDGKADNSAQLKLADNKTGDSTAPQPAAHHVGDSGISDKFAHGAKAQSTAGSKSPRRAASTEHVKVLNNSAKSGNVKSDGSGVAAFPSPLSPGRVRSPRKSVGSDQTHAPPKSPGVVSATSSSDKGAEKASGKNAGGVVSSTDNVDSTKKVAASSSIAKPVVRGIRSRFTKVKPNLAEAGKRAVKAPPVAEKKSPEVRKATEDLIDGANLEAEKNTEKEKQTREELTVTAEVTDTESNDAIASEKKAENDDAVSQISTTDQPVLEAEVSNTNRVGLEDNADAASDMGSFSQVSTDLDTENGPGDASLNSDTFAVPDEPKKTAGEKKTRRSKPALPTTEAQPDRSKMKMGDLIYWNPARNPMKKKESKIPQPSASSHPGESTETPSAVSTDDEASNQSDAMPVPQLKIGPDGNIILNIESLVMDNKAGDPTAAQMETIEEDDDRFITCNSFRNKQLLKRWTQHETARFFKALSQVGTDFSLMNKLFPSRTRRDLKVGVPMQEQPML</sequence>
<feature type="compositionally biased region" description="Basic and acidic residues" evidence="1">
    <location>
        <begin position="362"/>
        <end position="371"/>
    </location>
</feature>
<feature type="compositionally biased region" description="Polar residues" evidence="1">
    <location>
        <begin position="298"/>
        <end position="307"/>
    </location>
</feature>
<evidence type="ECO:0000259" key="2">
    <source>
        <dbReference type="Pfam" id="PF15963"/>
    </source>
</evidence>
<feature type="domain" description="Transcription factor TFIIIB component B'' Myb" evidence="2">
    <location>
        <begin position="495"/>
        <end position="540"/>
    </location>
</feature>
<keyword evidence="4" id="KW-1185">Reference proteome</keyword>
<dbReference type="SUPFAM" id="SSF46689">
    <property type="entry name" value="Homeodomain-like"/>
    <property type="match status" value="1"/>
</dbReference>
<feature type="region of interest" description="Disordered" evidence="1">
    <location>
        <begin position="1"/>
        <end position="203"/>
    </location>
</feature>
<dbReference type="EMBL" id="JBAMIC010000012">
    <property type="protein sequence ID" value="KAK7098459.1"/>
    <property type="molecule type" value="Genomic_DNA"/>
</dbReference>
<dbReference type="Pfam" id="PF15963">
    <property type="entry name" value="Myb_DNA-bind_7"/>
    <property type="match status" value="1"/>
</dbReference>
<dbReference type="PANTHER" id="PTHR22929">
    <property type="entry name" value="RNA POLYMERASE III TRANSCRIPTION INITIATION FACTOR B"/>
    <property type="match status" value="1"/>
</dbReference>
<dbReference type="Proteomes" id="UP001374579">
    <property type="component" value="Unassembled WGS sequence"/>
</dbReference>
<feature type="compositionally biased region" description="Basic and acidic residues" evidence="1">
    <location>
        <begin position="236"/>
        <end position="248"/>
    </location>
</feature>
<evidence type="ECO:0000313" key="3">
    <source>
        <dbReference type="EMBL" id="KAK7098459.1"/>
    </source>
</evidence>
<evidence type="ECO:0000256" key="1">
    <source>
        <dbReference type="SAM" id="MobiDB-lite"/>
    </source>
</evidence>
<dbReference type="GO" id="GO:0070898">
    <property type="term" value="P:RNA polymerase III preinitiation complex assembly"/>
    <property type="evidence" value="ECO:0007669"/>
    <property type="project" value="TreeGrafter"/>
</dbReference>
<comment type="caution">
    <text evidence="3">The sequence shown here is derived from an EMBL/GenBank/DDBJ whole genome shotgun (WGS) entry which is preliminary data.</text>
</comment>